<evidence type="ECO:0000256" key="5">
    <source>
        <dbReference type="ARBA" id="ARBA00022729"/>
    </source>
</evidence>
<evidence type="ECO:0000256" key="3">
    <source>
        <dbReference type="ARBA" id="ARBA00022502"/>
    </source>
</evidence>
<dbReference type="GO" id="GO:0016788">
    <property type="term" value="F:hydrolase activity, acting on ester bonds"/>
    <property type="evidence" value="ECO:0007669"/>
    <property type="project" value="TreeGrafter"/>
</dbReference>
<feature type="transmembrane region" description="Helical" evidence="8">
    <location>
        <begin position="259"/>
        <end position="279"/>
    </location>
</feature>
<feature type="transmembrane region" description="Helical" evidence="8">
    <location>
        <begin position="202"/>
        <end position="221"/>
    </location>
</feature>
<keyword evidence="3 8" id="KW-0337">GPI-anchor biosynthesis</keyword>
<sequence length="330" mass="38311">MFVNVYKISFIFIILINIFPYILTSEGDRSPFYQNSVKSCLKANCTDGGRSFTPSAAKQLEISSRLLWNCRDECRYHSMWRTVQGFQERGYQTPKFHGKWPFKRILGVQEPASAFASFLNLAAHVYMHVEMTRQFPVDSTPIVLFWHFFAAVCMNAWIWSIIFHTRDNPFTEFMDYACALSMVMILYAAAVVRVFHKRRKTVAVILVLSVLYYVEHVQYLYSESVDYEYNMMVNIFFGVVGSLIWLTWACVQCLGGRGYAWRVVAFVALSGAALALELLDFPPLYHAWDAHALWHLTTAPLVPLFYRFVIDDLKYTQKAQRSEKSDYKLT</sequence>
<feature type="transmembrane region" description="Helical" evidence="8">
    <location>
        <begin position="6"/>
        <end position="23"/>
    </location>
</feature>
<proteinExistence type="inferred from homology"/>
<comment type="function">
    <text evidence="8">Involved in the lipid remodeling steps of GPI-anchor maturation.</text>
</comment>
<keyword evidence="4 8" id="KW-0812">Transmembrane</keyword>
<keyword evidence="5" id="KW-0732">Signal</keyword>
<name>A0AAV1KKG4_9NEOP</name>
<keyword evidence="10" id="KW-1185">Reference proteome</keyword>
<dbReference type="Proteomes" id="UP001314205">
    <property type="component" value="Unassembled WGS sequence"/>
</dbReference>
<dbReference type="InterPro" id="IPR007217">
    <property type="entry name" value="Per1-like"/>
</dbReference>
<comment type="similarity">
    <text evidence="2 8">Belongs to the PGAP3 family.</text>
</comment>
<evidence type="ECO:0000256" key="6">
    <source>
        <dbReference type="ARBA" id="ARBA00022989"/>
    </source>
</evidence>
<feature type="transmembrane region" description="Helical" evidence="8">
    <location>
        <begin position="174"/>
        <end position="195"/>
    </location>
</feature>
<reference evidence="9 10" key="1">
    <citation type="submission" date="2023-11" db="EMBL/GenBank/DDBJ databases">
        <authorList>
            <person name="Hedman E."/>
            <person name="Englund M."/>
            <person name="Stromberg M."/>
            <person name="Nyberg Akerstrom W."/>
            <person name="Nylinder S."/>
            <person name="Jareborg N."/>
            <person name="Kallberg Y."/>
            <person name="Kronander E."/>
        </authorList>
    </citation>
    <scope>NUCLEOTIDE SEQUENCE [LARGE SCALE GENOMIC DNA]</scope>
</reference>
<gene>
    <name evidence="9" type="ORF">PARMNEM_LOCUS3892</name>
</gene>
<evidence type="ECO:0000256" key="8">
    <source>
        <dbReference type="RuleBase" id="RU365066"/>
    </source>
</evidence>
<keyword evidence="6 8" id="KW-1133">Transmembrane helix</keyword>
<dbReference type="GO" id="GO:0000139">
    <property type="term" value="C:Golgi membrane"/>
    <property type="evidence" value="ECO:0007669"/>
    <property type="project" value="UniProtKB-SubCell"/>
</dbReference>
<keyword evidence="7 8" id="KW-0472">Membrane</keyword>
<evidence type="ECO:0000256" key="2">
    <source>
        <dbReference type="ARBA" id="ARBA00006387"/>
    </source>
</evidence>
<keyword evidence="8" id="KW-0333">Golgi apparatus</keyword>
<comment type="subcellular location">
    <subcellularLocation>
        <location evidence="1">Endomembrane system</location>
        <topology evidence="1">Multi-pass membrane protein</topology>
    </subcellularLocation>
    <subcellularLocation>
        <location evidence="8">Golgi apparatus membrane</location>
        <topology evidence="8">Multi-pass membrane protein</topology>
    </subcellularLocation>
</comment>
<evidence type="ECO:0000313" key="9">
    <source>
        <dbReference type="EMBL" id="CAK1582354.1"/>
    </source>
</evidence>
<dbReference type="AlphaFoldDB" id="A0AAV1KKG4"/>
<dbReference type="EMBL" id="CAVLGL010000035">
    <property type="protein sequence ID" value="CAK1582354.1"/>
    <property type="molecule type" value="Genomic_DNA"/>
</dbReference>
<dbReference type="GO" id="GO:0006506">
    <property type="term" value="P:GPI anchor biosynthetic process"/>
    <property type="evidence" value="ECO:0007669"/>
    <property type="project" value="UniProtKB-KW"/>
</dbReference>
<protein>
    <recommendedName>
        <fullName evidence="8">Post-GPI attachment to proteins factor 3</fullName>
    </recommendedName>
</protein>
<comment type="caution">
    <text evidence="9">The sequence shown here is derived from an EMBL/GenBank/DDBJ whole genome shotgun (WGS) entry which is preliminary data.</text>
</comment>
<dbReference type="PANTHER" id="PTHR13148">
    <property type="entry name" value="PER1-RELATED"/>
    <property type="match status" value="1"/>
</dbReference>
<feature type="transmembrane region" description="Helical" evidence="8">
    <location>
        <begin position="291"/>
        <end position="310"/>
    </location>
</feature>
<accession>A0AAV1KKG4</accession>
<organism evidence="9 10">
    <name type="scientific">Parnassius mnemosyne</name>
    <name type="common">clouded apollo</name>
    <dbReference type="NCBI Taxonomy" id="213953"/>
    <lineage>
        <taxon>Eukaryota</taxon>
        <taxon>Metazoa</taxon>
        <taxon>Ecdysozoa</taxon>
        <taxon>Arthropoda</taxon>
        <taxon>Hexapoda</taxon>
        <taxon>Insecta</taxon>
        <taxon>Pterygota</taxon>
        <taxon>Neoptera</taxon>
        <taxon>Endopterygota</taxon>
        <taxon>Lepidoptera</taxon>
        <taxon>Glossata</taxon>
        <taxon>Ditrysia</taxon>
        <taxon>Papilionoidea</taxon>
        <taxon>Papilionidae</taxon>
        <taxon>Parnassiinae</taxon>
        <taxon>Parnassini</taxon>
        <taxon>Parnassius</taxon>
        <taxon>Driopa</taxon>
    </lineage>
</organism>
<feature type="transmembrane region" description="Helical" evidence="8">
    <location>
        <begin position="142"/>
        <end position="162"/>
    </location>
</feature>
<dbReference type="PANTHER" id="PTHR13148:SF0">
    <property type="entry name" value="POST-GPI ATTACHMENT TO PROTEINS FACTOR 3"/>
    <property type="match status" value="1"/>
</dbReference>
<feature type="transmembrane region" description="Helical" evidence="8">
    <location>
        <begin position="227"/>
        <end position="247"/>
    </location>
</feature>
<evidence type="ECO:0000256" key="1">
    <source>
        <dbReference type="ARBA" id="ARBA00004127"/>
    </source>
</evidence>
<evidence type="ECO:0000256" key="4">
    <source>
        <dbReference type="ARBA" id="ARBA00022692"/>
    </source>
</evidence>
<evidence type="ECO:0000256" key="7">
    <source>
        <dbReference type="ARBA" id="ARBA00023136"/>
    </source>
</evidence>
<dbReference type="GO" id="GO:0005789">
    <property type="term" value="C:endoplasmic reticulum membrane"/>
    <property type="evidence" value="ECO:0007669"/>
    <property type="project" value="TreeGrafter"/>
</dbReference>
<evidence type="ECO:0000313" key="10">
    <source>
        <dbReference type="Proteomes" id="UP001314205"/>
    </source>
</evidence>
<dbReference type="Pfam" id="PF04080">
    <property type="entry name" value="Per1"/>
    <property type="match status" value="1"/>
</dbReference>